<dbReference type="PANTHER" id="PTHR43310">
    <property type="entry name" value="SULFATE TRANSPORTER YBAR-RELATED"/>
    <property type="match status" value="1"/>
</dbReference>
<keyword evidence="1" id="KW-0472">Membrane</keyword>
<feature type="transmembrane region" description="Helical" evidence="1">
    <location>
        <begin position="6"/>
        <end position="27"/>
    </location>
</feature>
<dbReference type="InterPro" id="IPR002645">
    <property type="entry name" value="STAS_dom"/>
</dbReference>
<feature type="transmembrane region" description="Helical" evidence="1">
    <location>
        <begin position="327"/>
        <end position="352"/>
    </location>
</feature>
<dbReference type="CDD" id="cd07042">
    <property type="entry name" value="STAS_SulP_like_sulfate_transporter"/>
    <property type="match status" value="1"/>
</dbReference>
<feature type="transmembrane region" description="Helical" evidence="1">
    <location>
        <begin position="178"/>
        <end position="195"/>
    </location>
</feature>
<evidence type="ECO:0000256" key="1">
    <source>
        <dbReference type="SAM" id="Phobius"/>
    </source>
</evidence>
<dbReference type="Pfam" id="PF01740">
    <property type="entry name" value="STAS"/>
    <property type="match status" value="1"/>
</dbReference>
<feature type="transmembrane region" description="Helical" evidence="1">
    <location>
        <begin position="93"/>
        <end position="114"/>
    </location>
</feature>
<feature type="transmembrane region" description="Helical" evidence="1">
    <location>
        <begin position="304"/>
        <end position="321"/>
    </location>
</feature>
<proteinExistence type="predicted"/>
<dbReference type="EMBL" id="MN448271">
    <property type="protein sequence ID" value="QFG73797.1"/>
    <property type="molecule type" value="Genomic_DNA"/>
</dbReference>
<evidence type="ECO:0000259" key="2">
    <source>
        <dbReference type="PROSITE" id="PS50801"/>
    </source>
</evidence>
<keyword evidence="1" id="KW-0812">Transmembrane</keyword>
<dbReference type="InterPro" id="IPR052706">
    <property type="entry name" value="Membrane-Transporter-like"/>
</dbReference>
<protein>
    <recommendedName>
        <fullName evidence="2">STAS domain-containing protein</fullName>
    </recommendedName>
</protein>
<feature type="transmembrane region" description="Helical" evidence="1">
    <location>
        <begin position="39"/>
        <end position="58"/>
    </location>
</feature>
<name>A0A5J6VHZ5_9VIRU</name>
<feature type="transmembrane region" description="Helical" evidence="1">
    <location>
        <begin position="364"/>
        <end position="393"/>
    </location>
</feature>
<dbReference type="InterPro" id="IPR036513">
    <property type="entry name" value="STAS_dom_sf"/>
</dbReference>
<dbReference type="SUPFAM" id="SSF52091">
    <property type="entry name" value="SpoIIaa-like"/>
    <property type="match status" value="1"/>
</dbReference>
<reference evidence="3" key="1">
    <citation type="journal article" date="2019" name="Philos. Trans. R. Soc. Lond., B, Biol. Sci.">
        <title>Targeted metagenomic recovery of four divergent viruses reveals shared and distinctive characteristics of giant viruses of marine eukaryotes.</title>
        <authorList>
            <person name="Needham D.M."/>
            <person name="Poirier C."/>
            <person name="Hehenberger E."/>
            <person name="Jimenez V."/>
            <person name="Swalwell J.E."/>
            <person name="Santoro A.E."/>
            <person name="Worden A.Z."/>
        </authorList>
    </citation>
    <scope>NUCLEOTIDE SEQUENCE</scope>
    <source>
        <strain evidence="3">OPacV-662</strain>
    </source>
</reference>
<feature type="domain" description="STAS" evidence="2">
    <location>
        <begin position="433"/>
        <end position="515"/>
    </location>
</feature>
<feature type="transmembrane region" description="Helical" evidence="1">
    <location>
        <begin position="126"/>
        <end position="144"/>
    </location>
</feature>
<dbReference type="PROSITE" id="PS50801">
    <property type="entry name" value="STAS"/>
    <property type="match status" value="1"/>
</dbReference>
<dbReference type="Gene3D" id="3.30.750.24">
    <property type="entry name" value="STAS domain"/>
    <property type="match status" value="1"/>
</dbReference>
<sequence length="707" mass="80400">MIRKYIIMISTPIIVITTQFVKIIALSNSILESPTITNNLILSNLVGSVVLMLVAFYVKTPVYPCVDLFLAPFLGEIAHDILEMNQNVINKKVLGTLMGCQSIILGCSAIFKYCASFSKIPRIGDYIPYPVLCGWMTSSAIYLIKLGWQLVNNTNEFIVAIVISLVYYIGFHKTQSPFLLPLIVLFTSIVNYVLFNINESITLNNTNSTIIHTITSSSAVPVINFNYIFSQMPKLLVISVLWTIRCSLHVHSLAIQKKITKKMLMGYAGADALSAFIGGASCVPDYFLSSELERFGQDRVKSQVYVFLGLIVLLLIGGQRINYIPRYISSGVLISQAIRLFMNFTITPFRLLIKHKTYLVKEGIIIIIVVLMFNFFGMLYGVSIGVLASIVLFCHNYINQCCIKFITNGSEFPSSIIRRGSTAKYLFKNGHELVIIILQGIIFFGNLYQIKTCIQKVLPHNPKIVIMSMSLVTHIDMSAIDGLLIIKSTLDNHNIQLRFANANHLYNLHITKYIDIDLDTSITRAQNFLLKEYWMTDPIHYRIKNSLQNLNAFKRCLAMIARTYDISLDLLDLFPYVTVDEYVKGEELGVKLFFLAKGFIQVYNPRTLVNIENPHECNRMSPGGIVGLEEYLNLPNNNIYRAYTRVSGYTIHHTPIYINLKITQILVKIFYNQMLYQRRRLEYFELLESSIPSTTMVTPQMRNSFII</sequence>
<keyword evidence="1" id="KW-1133">Transmembrane helix</keyword>
<organism evidence="3">
    <name type="scientific">Megaviridae environmental sample</name>
    <dbReference type="NCBI Taxonomy" id="1737588"/>
    <lineage>
        <taxon>Viruses</taxon>
        <taxon>Varidnaviria</taxon>
        <taxon>Bamfordvirae</taxon>
        <taxon>Nucleocytoviricota</taxon>
        <taxon>Megaviricetes</taxon>
        <taxon>Imitervirales</taxon>
        <taxon>Mimiviridae</taxon>
        <taxon>environmental samples</taxon>
    </lineage>
</organism>
<dbReference type="PANTHER" id="PTHR43310:SF4">
    <property type="entry name" value="AFR304WP"/>
    <property type="match status" value="1"/>
</dbReference>
<accession>A0A5J6VHZ5</accession>
<feature type="transmembrane region" description="Helical" evidence="1">
    <location>
        <begin position="150"/>
        <end position="171"/>
    </location>
</feature>
<evidence type="ECO:0000313" key="3">
    <source>
        <dbReference type="EMBL" id="QFG73797.1"/>
    </source>
</evidence>